<evidence type="ECO:0000256" key="8">
    <source>
        <dbReference type="SAM" id="MobiDB-lite"/>
    </source>
</evidence>
<organism evidence="11 12">
    <name type="scientific">Sphagnum troendelagicum</name>
    <dbReference type="NCBI Taxonomy" id="128251"/>
    <lineage>
        <taxon>Eukaryota</taxon>
        <taxon>Viridiplantae</taxon>
        <taxon>Streptophyta</taxon>
        <taxon>Embryophyta</taxon>
        <taxon>Bryophyta</taxon>
        <taxon>Sphagnophytina</taxon>
        <taxon>Sphagnopsida</taxon>
        <taxon>Sphagnales</taxon>
        <taxon>Sphagnaceae</taxon>
        <taxon>Sphagnum</taxon>
    </lineage>
</organism>
<feature type="domain" description="PLD phosphodiesterase" evidence="10">
    <location>
        <begin position="471"/>
        <end position="498"/>
    </location>
</feature>
<dbReference type="SUPFAM" id="SSF50729">
    <property type="entry name" value="PH domain-like"/>
    <property type="match status" value="1"/>
</dbReference>
<dbReference type="Gene3D" id="2.30.29.30">
    <property type="entry name" value="Pleckstrin-homology domain (PH domain)/Phosphotyrosine-binding domain (PTB)"/>
    <property type="match status" value="1"/>
</dbReference>
<dbReference type="PANTHER" id="PTHR18896:SF76">
    <property type="entry name" value="PHOSPHOLIPASE"/>
    <property type="match status" value="1"/>
</dbReference>
<evidence type="ECO:0000256" key="4">
    <source>
        <dbReference type="ARBA" id="ARBA00022963"/>
    </source>
</evidence>
<dbReference type="PANTHER" id="PTHR18896">
    <property type="entry name" value="PHOSPHOLIPASE D"/>
    <property type="match status" value="1"/>
</dbReference>
<protein>
    <recommendedName>
        <fullName evidence="6">Phospholipase</fullName>
        <ecNumber evidence="6">3.1.4.4</ecNumber>
    </recommendedName>
</protein>
<dbReference type="PIRSF" id="PIRSF009376">
    <property type="entry name" value="Phospholipase_D_euk"/>
    <property type="match status" value="1"/>
</dbReference>
<dbReference type="PROSITE" id="PS50035">
    <property type="entry name" value="PLD"/>
    <property type="match status" value="2"/>
</dbReference>
<evidence type="ECO:0000256" key="1">
    <source>
        <dbReference type="ARBA" id="ARBA00000798"/>
    </source>
</evidence>
<dbReference type="InterPro" id="IPR025202">
    <property type="entry name" value="PLD-like_dom"/>
</dbReference>
<dbReference type="PROSITE" id="PS50003">
    <property type="entry name" value="PH_DOMAIN"/>
    <property type="match status" value="1"/>
</dbReference>
<accession>A0ABP0TD35</accession>
<feature type="domain" description="PLD phosphodiesterase" evidence="10">
    <location>
        <begin position="921"/>
        <end position="948"/>
    </location>
</feature>
<evidence type="ECO:0000256" key="3">
    <source>
        <dbReference type="ARBA" id="ARBA00022801"/>
    </source>
</evidence>
<keyword evidence="5" id="KW-0443">Lipid metabolism</keyword>
<keyword evidence="12" id="KW-1185">Reference proteome</keyword>
<dbReference type="Gene3D" id="3.30.870.10">
    <property type="entry name" value="Endonuclease Chain A"/>
    <property type="match status" value="2"/>
</dbReference>
<dbReference type="CDD" id="cd01254">
    <property type="entry name" value="PH_PLD"/>
    <property type="match status" value="1"/>
</dbReference>
<reference evidence="11" key="1">
    <citation type="submission" date="2024-02" db="EMBL/GenBank/DDBJ databases">
        <authorList>
            <consortium name="ELIXIR-Norway"/>
            <consortium name="Elixir Norway"/>
        </authorList>
    </citation>
    <scope>NUCLEOTIDE SEQUENCE</scope>
</reference>
<sequence length="1125" mass="128044">MALPPPLIVAPTPGLGVDTPVFEELPVAQVVEVSRSEWNDISLAFQLVYTIECTYRQFTWRLERRAAEVILLHLSLKKRALLEELQEKQELVKEWVNNLRLGDQQSDINLSLHPQRSSGGEQGGDENNQSSKRGDHIPSSAVFPVIRPAFGRLPTISQRATSAMQNYLNHFLASIEIVNTREVCRFLEVSKLSFKPEYGPKLREGYVMVHHLSRILLDDENPSCCSSFWMSCRCWLNTNWQQVWLVLKPGFLALLADPLDVKALDIILFDVLPSTMGNPRDAAGLELKSLAIVTKEKNPLRFSFTVNCGNRAIKMRTAWATGARDWVTAINDAVLKPSECGWCHPHRFQSFAPERGITDDGSEAQWFVDGKAAFEAIALAIEDARTEIFITGWWLCPELYLRRPFHDHEASRLDRLLESKAKMGVRIYILLYKEVSMALKINSTYSKQRLLAIHENIKVLRWPDHFSSGVYLWSHHEKLVIVDNYVCFLGGLDMCFGRYDDPKHRVSDNPPTIWPGKDYYNPRESEPNSWEDVMKDELDRNKFPRMPWHDVHCAIWGPSCRDVARHFVQRWNYAKRSKAPNRQAIPLLLPRQHMVIPHYLTGEEEAEAKVEAENAIQQASDQEKLASYVDIPLLLPKEPEDARLDSWGSGNLVDGARRDAIGISPSRRSGNLVDGAQRDAIGISPLRGSGRVVPYKDPIPEKNNMSMISQMPAKYDFVESPVKAEHAEESRDKESMQESLTNHEWFESDISDDHKQIFEIGPRSRCKIQVIRSVGHWSAGTSQAEEQSIHAAYCSLIEKAENFIYIENQFFISGLEDDETIQNRVLQALYTRIMRAHKEAQVFRVIVVMPLLPGFQGGVDDGGAASVRFIMHWQYRTICKGKHSLLQKLEEKLGSKVEDFISFYGLRNHGRLHNNGPLATSQVYVHSKLMIVDDRFVLIGSANINDRSLLGSRDSEMGVVLEDHEQMDSMVNGKPSSVGPFAHSLRISLWAEHLGLQHSELQCIKDPVCNTTFKEIWMLRARNNTSIYQAVFECIPADTIHSRAALRQAAAHRKEKVGHTTIDLGIALEQGFNEEISNVSCRGHETQLNAVHGHVVNFPLHFMSEEDLRPVFKESEYYAFPQIFY</sequence>
<keyword evidence="2" id="KW-0677">Repeat</keyword>
<dbReference type="InterPro" id="IPR015679">
    <property type="entry name" value="PLipase_D_fam"/>
</dbReference>
<keyword evidence="3 6" id="KW-0378">Hydrolase</keyword>
<feature type="region of interest" description="Disordered" evidence="8">
    <location>
        <begin position="110"/>
        <end position="138"/>
    </location>
</feature>
<dbReference type="Pfam" id="PF13091">
    <property type="entry name" value="PLDc_2"/>
    <property type="match status" value="1"/>
</dbReference>
<evidence type="ECO:0000259" key="9">
    <source>
        <dbReference type="PROSITE" id="PS50003"/>
    </source>
</evidence>
<dbReference type="CDD" id="cd09138">
    <property type="entry name" value="PLDc_vPLD1_2_yPLD_like_1"/>
    <property type="match status" value="1"/>
</dbReference>
<evidence type="ECO:0000256" key="2">
    <source>
        <dbReference type="ARBA" id="ARBA00022737"/>
    </source>
</evidence>
<comment type="similarity">
    <text evidence="6">Belongs to the phospholipase D family.</text>
</comment>
<dbReference type="InterPro" id="IPR016555">
    <property type="entry name" value="PLipase_D_euk"/>
</dbReference>
<dbReference type="CDD" id="cd09141">
    <property type="entry name" value="PLDc_vPLD1_2_yPLD_like_2"/>
    <property type="match status" value="1"/>
</dbReference>
<dbReference type="Pfam" id="PF00614">
    <property type="entry name" value="PLDc"/>
    <property type="match status" value="1"/>
</dbReference>
<evidence type="ECO:0000259" key="10">
    <source>
        <dbReference type="PROSITE" id="PS50035"/>
    </source>
</evidence>
<dbReference type="EMBL" id="OZ019902">
    <property type="protein sequence ID" value="CAK9193473.1"/>
    <property type="molecule type" value="Genomic_DNA"/>
</dbReference>
<evidence type="ECO:0000256" key="7">
    <source>
        <dbReference type="SAM" id="Coils"/>
    </source>
</evidence>
<evidence type="ECO:0000313" key="12">
    <source>
        <dbReference type="Proteomes" id="UP001497512"/>
    </source>
</evidence>
<evidence type="ECO:0000256" key="5">
    <source>
        <dbReference type="ARBA" id="ARBA00023098"/>
    </source>
</evidence>
<comment type="catalytic activity">
    <reaction evidence="1 6">
        <text>a 1,2-diacyl-sn-glycero-3-phosphocholine + H2O = a 1,2-diacyl-sn-glycero-3-phosphate + choline + H(+)</text>
        <dbReference type="Rhea" id="RHEA:14445"/>
        <dbReference type="ChEBI" id="CHEBI:15354"/>
        <dbReference type="ChEBI" id="CHEBI:15377"/>
        <dbReference type="ChEBI" id="CHEBI:15378"/>
        <dbReference type="ChEBI" id="CHEBI:57643"/>
        <dbReference type="ChEBI" id="CHEBI:58608"/>
        <dbReference type="EC" id="3.1.4.4"/>
    </reaction>
</comment>
<dbReference type="Proteomes" id="UP001497512">
    <property type="component" value="Chromosome 10"/>
</dbReference>
<dbReference type="InterPro" id="IPR001849">
    <property type="entry name" value="PH_domain"/>
</dbReference>
<feature type="coiled-coil region" evidence="7">
    <location>
        <begin position="71"/>
        <end position="98"/>
    </location>
</feature>
<keyword evidence="7" id="KW-0175">Coiled coil</keyword>
<dbReference type="SMART" id="SM00155">
    <property type="entry name" value="PLDc"/>
    <property type="match status" value="2"/>
</dbReference>
<dbReference type="InterPro" id="IPR001736">
    <property type="entry name" value="PLipase_D/transphosphatidylase"/>
</dbReference>
<evidence type="ECO:0000313" key="11">
    <source>
        <dbReference type="EMBL" id="CAK9193473.1"/>
    </source>
</evidence>
<feature type="compositionally biased region" description="Polar residues" evidence="8">
    <location>
        <begin position="110"/>
        <end position="131"/>
    </location>
</feature>
<name>A0ABP0TD35_9BRYO</name>
<dbReference type="InterPro" id="IPR011993">
    <property type="entry name" value="PH-like_dom_sf"/>
</dbReference>
<feature type="domain" description="PH" evidence="9">
    <location>
        <begin position="200"/>
        <end position="335"/>
    </location>
</feature>
<keyword evidence="4 6" id="KW-0442">Lipid degradation</keyword>
<gene>
    <name evidence="11" type="ORF">CSSPTR1EN2_LOCUS2014</name>
</gene>
<dbReference type="SUPFAM" id="SSF56024">
    <property type="entry name" value="Phospholipase D/nuclease"/>
    <property type="match status" value="2"/>
</dbReference>
<evidence type="ECO:0000256" key="6">
    <source>
        <dbReference type="PIRNR" id="PIRNR009376"/>
    </source>
</evidence>
<dbReference type="EC" id="3.1.4.4" evidence="6"/>
<proteinExistence type="inferred from homology"/>